<dbReference type="Pfam" id="PF00857">
    <property type="entry name" value="Isochorismatase"/>
    <property type="match status" value="1"/>
</dbReference>
<sequence>MKYFAPGSPGAQINASVQPENGEPVVLKHYPNSFKATELKALLDERGIRKLTLIGAMSHMCIDATGRADC</sequence>
<dbReference type="Proteomes" id="UP001526446">
    <property type="component" value="Unassembled WGS sequence"/>
</dbReference>
<dbReference type="SUPFAM" id="SSF52499">
    <property type="entry name" value="Isochorismatase-like hydrolases"/>
    <property type="match status" value="1"/>
</dbReference>
<keyword evidence="1" id="KW-0378">Hydrolase</keyword>
<name>A0ABT3Q7E7_9PROT</name>
<dbReference type="PANTHER" id="PTHR43540">
    <property type="entry name" value="PEROXYUREIDOACRYLATE/UREIDOACRYLATE AMIDOHYDROLASE-RELATED"/>
    <property type="match status" value="1"/>
</dbReference>
<protein>
    <submittedName>
        <fullName evidence="3">Isochorismatase family protein</fullName>
    </submittedName>
</protein>
<dbReference type="InterPro" id="IPR000868">
    <property type="entry name" value="Isochorismatase-like_dom"/>
</dbReference>
<accession>A0ABT3Q7E7</accession>
<dbReference type="PANTHER" id="PTHR43540:SF1">
    <property type="entry name" value="ISOCHORISMATASE HYDROLASE"/>
    <property type="match status" value="1"/>
</dbReference>
<feature type="domain" description="Isochorismatase-like" evidence="2">
    <location>
        <begin position="4"/>
        <end position="67"/>
    </location>
</feature>
<organism evidence="3 4">
    <name type="scientific">Acetobacter farinalis</name>
    <dbReference type="NCBI Taxonomy" id="1260984"/>
    <lineage>
        <taxon>Bacteria</taxon>
        <taxon>Pseudomonadati</taxon>
        <taxon>Pseudomonadota</taxon>
        <taxon>Alphaproteobacteria</taxon>
        <taxon>Acetobacterales</taxon>
        <taxon>Acetobacteraceae</taxon>
        <taxon>Acetobacter</taxon>
    </lineage>
</organism>
<dbReference type="InterPro" id="IPR050272">
    <property type="entry name" value="Isochorismatase-like_hydrls"/>
</dbReference>
<evidence type="ECO:0000313" key="4">
    <source>
        <dbReference type="Proteomes" id="UP001526446"/>
    </source>
</evidence>
<keyword evidence="4" id="KW-1185">Reference proteome</keyword>
<evidence type="ECO:0000256" key="1">
    <source>
        <dbReference type="ARBA" id="ARBA00022801"/>
    </source>
</evidence>
<dbReference type="Gene3D" id="3.40.50.850">
    <property type="entry name" value="Isochorismatase-like"/>
    <property type="match status" value="1"/>
</dbReference>
<evidence type="ECO:0000313" key="3">
    <source>
        <dbReference type="EMBL" id="MCX2561201.1"/>
    </source>
</evidence>
<evidence type="ECO:0000259" key="2">
    <source>
        <dbReference type="Pfam" id="PF00857"/>
    </source>
</evidence>
<reference evidence="3 4" key="1">
    <citation type="submission" date="2022-11" db="EMBL/GenBank/DDBJ databases">
        <title>Genome sequencing of Acetobacter type strain.</title>
        <authorList>
            <person name="Heo J."/>
            <person name="Lee D."/>
            <person name="Han B.-H."/>
            <person name="Hong S.-B."/>
            <person name="Kwon S.-W."/>
        </authorList>
    </citation>
    <scope>NUCLEOTIDE SEQUENCE [LARGE SCALE GENOMIC DNA]</scope>
    <source>
        <strain evidence="3 4">KACC 21251</strain>
    </source>
</reference>
<gene>
    <name evidence="3" type="ORF">OQ252_07290</name>
</gene>
<proteinExistence type="predicted"/>
<comment type="caution">
    <text evidence="3">The sequence shown here is derived from an EMBL/GenBank/DDBJ whole genome shotgun (WGS) entry which is preliminary data.</text>
</comment>
<dbReference type="EMBL" id="JAPIUX010000005">
    <property type="protein sequence ID" value="MCX2561201.1"/>
    <property type="molecule type" value="Genomic_DNA"/>
</dbReference>
<dbReference type="RefSeq" id="WP_166121743.1">
    <property type="nucleotide sequence ID" value="NZ_JAPIUX010000005.1"/>
</dbReference>
<dbReference type="InterPro" id="IPR036380">
    <property type="entry name" value="Isochorismatase-like_sf"/>
</dbReference>